<evidence type="ECO:0008006" key="3">
    <source>
        <dbReference type="Google" id="ProtNLM"/>
    </source>
</evidence>
<accession>A0A6J4NQ31</accession>
<sequence>MNSEQRKRQARILRIARKLHRTTGALLFVFFFIVACTGLLLGWKKHTGGVILPKSFQGQSTDMKDWLPVDVLHEKALTIAREQIAPDMSPELERIDFRPDKGMVKFVFVEDYWGIQLDCATGGLLHIERRRSDFIENIHDGSILDYLLDTDGEQFKLVYTTIMGGALLLFTISGFWLWYGPKQFKARR</sequence>
<dbReference type="AlphaFoldDB" id="A0A6J4NQ31"/>
<keyword evidence="1" id="KW-0472">Membrane</keyword>
<evidence type="ECO:0000313" key="2">
    <source>
        <dbReference type="EMBL" id="CAA9388598.1"/>
    </source>
</evidence>
<proteinExistence type="predicted"/>
<dbReference type="InterPro" id="IPR005625">
    <property type="entry name" value="PepSY-ass_TM"/>
</dbReference>
<feature type="transmembrane region" description="Helical" evidence="1">
    <location>
        <begin position="21"/>
        <end position="43"/>
    </location>
</feature>
<protein>
    <recommendedName>
        <fullName evidence="3">PepSY domain-containing protein</fullName>
    </recommendedName>
</protein>
<dbReference type="Pfam" id="PF03929">
    <property type="entry name" value="PepSY_TM"/>
    <property type="match status" value="1"/>
</dbReference>
<reference evidence="2" key="1">
    <citation type="submission" date="2020-02" db="EMBL/GenBank/DDBJ databases">
        <authorList>
            <person name="Meier V. D."/>
        </authorList>
    </citation>
    <scope>NUCLEOTIDE SEQUENCE</scope>
    <source>
        <strain evidence="2">AVDCRST_MAG74</strain>
    </source>
</reference>
<dbReference type="EMBL" id="CADCUR010000065">
    <property type="protein sequence ID" value="CAA9388598.1"/>
    <property type="molecule type" value="Genomic_DNA"/>
</dbReference>
<keyword evidence="1" id="KW-1133">Transmembrane helix</keyword>
<keyword evidence="1" id="KW-0812">Transmembrane</keyword>
<gene>
    <name evidence="2" type="ORF">AVDCRST_MAG74-954</name>
</gene>
<name>A0A6J4NQ31_9BACT</name>
<evidence type="ECO:0000256" key="1">
    <source>
        <dbReference type="SAM" id="Phobius"/>
    </source>
</evidence>
<feature type="transmembrane region" description="Helical" evidence="1">
    <location>
        <begin position="157"/>
        <end position="179"/>
    </location>
</feature>
<organism evidence="2">
    <name type="scientific">uncultured Pyrinomonadaceae bacterium</name>
    <dbReference type="NCBI Taxonomy" id="2283094"/>
    <lineage>
        <taxon>Bacteria</taxon>
        <taxon>Pseudomonadati</taxon>
        <taxon>Acidobacteriota</taxon>
        <taxon>Blastocatellia</taxon>
        <taxon>Blastocatellales</taxon>
        <taxon>Pyrinomonadaceae</taxon>
        <taxon>environmental samples</taxon>
    </lineage>
</organism>